<dbReference type="Proteomes" id="UP000502196">
    <property type="component" value="Chromosome"/>
</dbReference>
<evidence type="ECO:0000313" key="3">
    <source>
        <dbReference type="Proteomes" id="UP000502196"/>
    </source>
</evidence>
<feature type="domain" description="Transposase DDE" evidence="1">
    <location>
        <begin position="1"/>
        <end position="61"/>
    </location>
</feature>
<sequence>MLADKAYRNREDLRYCKQRGIRLSGPSLGLPLQADRVVQARLEQQDTAERNAIEGKFGKASVCTGLA</sequence>
<dbReference type="AlphaFoldDB" id="A0A6F9E222"/>
<organism evidence="2 3">
    <name type="scientific">Kyrpidia spormannii</name>
    <dbReference type="NCBI Taxonomy" id="2055160"/>
    <lineage>
        <taxon>Bacteria</taxon>
        <taxon>Bacillati</taxon>
        <taxon>Bacillota</taxon>
        <taxon>Bacilli</taxon>
        <taxon>Bacillales</taxon>
        <taxon>Alicyclobacillaceae</taxon>
        <taxon>Kyrpidia</taxon>
    </lineage>
</organism>
<evidence type="ECO:0000313" key="2">
    <source>
        <dbReference type="EMBL" id="CAB3390451.1"/>
    </source>
</evidence>
<accession>A0A6F9E222</accession>
<dbReference type="InterPro" id="IPR025668">
    <property type="entry name" value="Tnp_DDE_dom"/>
</dbReference>
<evidence type="ECO:0000259" key="1">
    <source>
        <dbReference type="Pfam" id="PF13586"/>
    </source>
</evidence>
<name>A0A6F9E222_9BACL</name>
<gene>
    <name evidence="2" type="ORF">COOX1_0414</name>
</gene>
<dbReference type="EMBL" id="LR792683">
    <property type="protein sequence ID" value="CAB3390451.1"/>
    <property type="molecule type" value="Genomic_DNA"/>
</dbReference>
<proteinExistence type="predicted"/>
<dbReference type="Pfam" id="PF13586">
    <property type="entry name" value="DDE_Tnp_1_2"/>
    <property type="match status" value="1"/>
</dbReference>
<protein>
    <recommendedName>
        <fullName evidence="1">Transposase DDE domain-containing protein</fullName>
    </recommendedName>
</protein>
<reference evidence="2 3" key="1">
    <citation type="submission" date="2020-04" db="EMBL/GenBank/DDBJ databases">
        <authorList>
            <person name="Hogendoorn C."/>
        </authorList>
    </citation>
    <scope>NUCLEOTIDE SEQUENCE [LARGE SCALE GENOMIC DNA]</scope>
    <source>
        <strain evidence="2">COOX1</strain>
    </source>
</reference>